<evidence type="ECO:0000256" key="5">
    <source>
        <dbReference type="SAM" id="Phobius"/>
    </source>
</evidence>
<comment type="caution">
    <text evidence="7">The sequence shown here is derived from an EMBL/GenBank/DDBJ whole genome shotgun (WGS) entry which is preliminary data.</text>
</comment>
<protein>
    <submittedName>
        <fullName evidence="7">FtsK/SpoIIIE domain-containing protein</fullName>
    </submittedName>
</protein>
<evidence type="ECO:0000313" key="8">
    <source>
        <dbReference type="Proteomes" id="UP001500945"/>
    </source>
</evidence>
<dbReference type="PANTHER" id="PTHR22683">
    <property type="entry name" value="SPORULATION PROTEIN RELATED"/>
    <property type="match status" value="1"/>
</dbReference>
<evidence type="ECO:0000259" key="6">
    <source>
        <dbReference type="PROSITE" id="PS50901"/>
    </source>
</evidence>
<keyword evidence="1 3" id="KW-0547">Nucleotide-binding</keyword>
<evidence type="ECO:0000313" key="7">
    <source>
        <dbReference type="EMBL" id="GAA4411255.1"/>
    </source>
</evidence>
<dbReference type="Gene3D" id="3.40.50.300">
    <property type="entry name" value="P-loop containing nucleotide triphosphate hydrolases"/>
    <property type="match status" value="1"/>
</dbReference>
<dbReference type="Pfam" id="PF01580">
    <property type="entry name" value="FtsK_SpoIIIE"/>
    <property type="match status" value="1"/>
</dbReference>
<accession>A0ABP8KNR9</accession>
<reference evidence="8" key="1">
    <citation type="journal article" date="2019" name="Int. J. Syst. Evol. Microbiol.">
        <title>The Global Catalogue of Microorganisms (GCM) 10K type strain sequencing project: providing services to taxonomists for standard genome sequencing and annotation.</title>
        <authorList>
            <consortium name="The Broad Institute Genomics Platform"/>
            <consortium name="The Broad Institute Genome Sequencing Center for Infectious Disease"/>
            <person name="Wu L."/>
            <person name="Ma J."/>
        </authorList>
    </citation>
    <scope>NUCLEOTIDE SEQUENCE [LARGE SCALE GENOMIC DNA]</scope>
    <source>
        <strain evidence="8">JCM 17809</strain>
    </source>
</reference>
<proteinExistence type="predicted"/>
<evidence type="ECO:0000256" key="1">
    <source>
        <dbReference type="ARBA" id="ARBA00022741"/>
    </source>
</evidence>
<feature type="domain" description="FtsK" evidence="6">
    <location>
        <begin position="223"/>
        <end position="407"/>
    </location>
</feature>
<keyword evidence="2 3" id="KW-0067">ATP-binding</keyword>
<keyword evidence="5" id="KW-0812">Transmembrane</keyword>
<dbReference type="InterPro" id="IPR050206">
    <property type="entry name" value="FtsK/SpoIIIE/SftA"/>
</dbReference>
<feature type="region of interest" description="Disordered" evidence="4">
    <location>
        <begin position="462"/>
        <end position="483"/>
    </location>
</feature>
<feature type="transmembrane region" description="Helical" evidence="5">
    <location>
        <begin position="49"/>
        <end position="82"/>
    </location>
</feature>
<dbReference type="SUPFAM" id="SSF52540">
    <property type="entry name" value="P-loop containing nucleoside triphosphate hydrolases"/>
    <property type="match status" value="1"/>
</dbReference>
<evidence type="ECO:0000256" key="3">
    <source>
        <dbReference type="PROSITE-ProRule" id="PRU00289"/>
    </source>
</evidence>
<dbReference type="PROSITE" id="PS50901">
    <property type="entry name" value="FTSK"/>
    <property type="match status" value="1"/>
</dbReference>
<evidence type="ECO:0000256" key="4">
    <source>
        <dbReference type="SAM" id="MobiDB-lite"/>
    </source>
</evidence>
<keyword evidence="5" id="KW-0472">Membrane</keyword>
<feature type="compositionally biased region" description="Basic and acidic residues" evidence="4">
    <location>
        <begin position="465"/>
        <end position="483"/>
    </location>
</feature>
<organism evidence="7 8">
    <name type="scientific">Fodinibacter luteus</name>
    <dbReference type="NCBI Taxonomy" id="552064"/>
    <lineage>
        <taxon>Bacteria</taxon>
        <taxon>Bacillati</taxon>
        <taxon>Actinomycetota</taxon>
        <taxon>Actinomycetes</taxon>
        <taxon>Micrococcales</taxon>
        <taxon>Intrasporangiaceae</taxon>
        <taxon>Fodinibacter (ex Wang et al. 2009)</taxon>
    </lineage>
</organism>
<evidence type="ECO:0000256" key="2">
    <source>
        <dbReference type="ARBA" id="ARBA00022840"/>
    </source>
</evidence>
<gene>
    <name evidence="7" type="ORF">GCM10023168_31900</name>
</gene>
<dbReference type="RefSeq" id="WP_345207780.1">
    <property type="nucleotide sequence ID" value="NZ_BAABGM010000022.1"/>
</dbReference>
<dbReference type="EMBL" id="BAABGM010000022">
    <property type="protein sequence ID" value="GAA4411255.1"/>
    <property type="molecule type" value="Genomic_DNA"/>
</dbReference>
<feature type="binding site" evidence="3">
    <location>
        <begin position="242"/>
        <end position="249"/>
    </location>
    <ligand>
        <name>ATP</name>
        <dbReference type="ChEBI" id="CHEBI:30616"/>
    </ligand>
</feature>
<dbReference type="Proteomes" id="UP001500945">
    <property type="component" value="Unassembled WGS sequence"/>
</dbReference>
<sequence length="483" mass="52456">MRTRGDDLYVAPDDPLSIVLEAVVRAAWLLVRLAIAVVKAVAPNAGSAIGLAVVGVTVWRFSLAAAAGLVVLIAVALTTWGFAHRDSFTRQAAPRLILLWRAPLYRLRWRHVAMRCGLVVHPHGVVTYDRATNQLVPHILRVVVDRSGRDRLLLRLPVGMTPDDVAAHSDAIGHAFGVDGTQVVRERPGRAWLELRRRDLLREVVRPEPATEVALTGIPVGLGDDARLWRFRVQGTHALIAGATGAGKGSVLWSLVHGLAPAIREGWVQVWALDPKGGMELGLGRGAFARFEGGAPEAMCDLLEEAVDLKTRRSLDLATHGKRLHQPSAESPHLVIVIDELATLSAFAERTVVRRIEHALGLLLTQGRAVGITVIAAVQDPGKDVVSWRDLFPTRIAMRLDNPIQVDMVLGDGARERGAEADHISELTPGVAYVRVEGSRDVRRVRSAFLTDEDVLALSTSLGDSRAESAREQHVMEKKGEAA</sequence>
<dbReference type="InterPro" id="IPR002543">
    <property type="entry name" value="FtsK_dom"/>
</dbReference>
<name>A0ABP8KNR9_9MICO</name>
<dbReference type="PANTHER" id="PTHR22683:SF41">
    <property type="entry name" value="DNA TRANSLOCASE FTSK"/>
    <property type="match status" value="1"/>
</dbReference>
<keyword evidence="8" id="KW-1185">Reference proteome</keyword>
<dbReference type="InterPro" id="IPR027417">
    <property type="entry name" value="P-loop_NTPase"/>
</dbReference>
<keyword evidence="5" id="KW-1133">Transmembrane helix</keyword>